<keyword evidence="3" id="KW-0378">Hydrolase</keyword>
<evidence type="ECO:0000259" key="4">
    <source>
        <dbReference type="PROSITE" id="PS50106"/>
    </source>
</evidence>
<comment type="similarity">
    <text evidence="1">Belongs to the peptidase S1C family.</text>
</comment>
<protein>
    <submittedName>
        <fullName evidence="5">Trypsin-like serine protease</fullName>
    </submittedName>
</protein>
<dbReference type="PATRIC" id="fig|110500.4.peg.721"/>
<name>A0A117M3J8_9FIRM</name>
<gene>
    <name evidence="5" type="ORF">XD97_0445</name>
</gene>
<sequence>MLQSWKRTLVFIVIAAFMAGIVFTGGCYLVNDLFPQKEDSGGGLANAELLPGVGSGTIADVVTKASPAVVKISTTVSSSGNADPFFNDPFFRQFFGTPFVPRQQQQEEGLGSGFIISKDGYILTNEHVIDQADEINVTIIGFEQELPATVVGADYDLDLALLKVNVDQELPFLELGDSDQIRVGNWVIAIGNPYGLDHTVTTGVISAKGRPISVQDRQYENLLQTDASINPGNSGGPLLNLKGEVVGINTAINAQAQGIGFAIPTSTVKRVLEDLKNNVNNSRPWIGVQIRSVDENIARYLGLYKAEGALVVGVVPGGPAEKAGLEQWDVIVELDGKEIKDADELVQVINAVNIGDKVKTLIVRNRRVVTANIVVAEKPKNIR</sequence>
<proteinExistence type="inferred from homology"/>
<dbReference type="InterPro" id="IPR043504">
    <property type="entry name" value="Peptidase_S1_PA_chymotrypsin"/>
</dbReference>
<dbReference type="Proteomes" id="UP000054705">
    <property type="component" value="Unassembled WGS sequence"/>
</dbReference>
<evidence type="ECO:0000256" key="1">
    <source>
        <dbReference type="ARBA" id="ARBA00010541"/>
    </source>
</evidence>
<feature type="domain" description="PDZ" evidence="4">
    <location>
        <begin position="287"/>
        <end position="366"/>
    </location>
</feature>
<dbReference type="SUPFAM" id="SSF50494">
    <property type="entry name" value="Trypsin-like serine proteases"/>
    <property type="match status" value="1"/>
</dbReference>
<evidence type="ECO:0000313" key="6">
    <source>
        <dbReference type="Proteomes" id="UP000054705"/>
    </source>
</evidence>
<dbReference type="Pfam" id="PF13180">
    <property type="entry name" value="PDZ_2"/>
    <property type="match status" value="1"/>
</dbReference>
<dbReference type="AlphaFoldDB" id="A0A117M3J8"/>
<dbReference type="PANTHER" id="PTHR22939:SF129">
    <property type="entry name" value="SERINE PROTEASE HTRA2, MITOCHONDRIAL"/>
    <property type="match status" value="1"/>
</dbReference>
<dbReference type="SMART" id="SM00228">
    <property type="entry name" value="PDZ"/>
    <property type="match status" value="1"/>
</dbReference>
<dbReference type="EMBL" id="LGGS01000094">
    <property type="protein sequence ID" value="KUK82422.1"/>
    <property type="molecule type" value="Genomic_DNA"/>
</dbReference>
<dbReference type="InterPro" id="IPR001478">
    <property type="entry name" value="PDZ"/>
</dbReference>
<dbReference type="InterPro" id="IPR009003">
    <property type="entry name" value="Peptidase_S1_PA"/>
</dbReference>
<dbReference type="InterPro" id="IPR036034">
    <property type="entry name" value="PDZ_sf"/>
</dbReference>
<dbReference type="GO" id="GO:0004252">
    <property type="term" value="F:serine-type endopeptidase activity"/>
    <property type="evidence" value="ECO:0007669"/>
    <property type="project" value="InterPro"/>
</dbReference>
<dbReference type="PROSITE" id="PS50106">
    <property type="entry name" value="PDZ"/>
    <property type="match status" value="1"/>
</dbReference>
<dbReference type="PRINTS" id="PR00834">
    <property type="entry name" value="PROTEASES2C"/>
</dbReference>
<evidence type="ECO:0000313" key="5">
    <source>
        <dbReference type="EMBL" id="KUK82422.1"/>
    </source>
</evidence>
<dbReference type="InterPro" id="IPR001940">
    <property type="entry name" value="Peptidase_S1C"/>
</dbReference>
<evidence type="ECO:0000256" key="2">
    <source>
        <dbReference type="ARBA" id="ARBA00022670"/>
    </source>
</evidence>
<dbReference type="Gene3D" id="2.40.10.10">
    <property type="entry name" value="Trypsin-like serine proteases"/>
    <property type="match status" value="2"/>
</dbReference>
<keyword evidence="2 5" id="KW-0645">Protease</keyword>
<dbReference type="PROSITE" id="PS51257">
    <property type="entry name" value="PROKAR_LIPOPROTEIN"/>
    <property type="match status" value="1"/>
</dbReference>
<accession>A0A117M3J8</accession>
<organism evidence="5 6">
    <name type="scientific">Pelotomaculum thermopropionicum</name>
    <dbReference type="NCBI Taxonomy" id="110500"/>
    <lineage>
        <taxon>Bacteria</taxon>
        <taxon>Bacillati</taxon>
        <taxon>Bacillota</taxon>
        <taxon>Clostridia</taxon>
        <taxon>Eubacteriales</taxon>
        <taxon>Desulfotomaculaceae</taxon>
        <taxon>Pelotomaculum</taxon>
    </lineage>
</organism>
<dbReference type="GO" id="GO:0006508">
    <property type="term" value="P:proteolysis"/>
    <property type="evidence" value="ECO:0007669"/>
    <property type="project" value="UniProtKB-KW"/>
</dbReference>
<reference evidence="6" key="1">
    <citation type="journal article" date="2015" name="MBio">
        <title>Genome-Resolved Metagenomic Analysis Reveals Roles for Candidate Phyla and Other Microbial Community Members in Biogeochemical Transformations in Oil Reservoirs.</title>
        <authorList>
            <person name="Hu P."/>
            <person name="Tom L."/>
            <person name="Singh A."/>
            <person name="Thomas B.C."/>
            <person name="Baker B.J."/>
            <person name="Piceno Y.M."/>
            <person name="Andersen G.L."/>
            <person name="Banfield J.F."/>
        </authorList>
    </citation>
    <scope>NUCLEOTIDE SEQUENCE [LARGE SCALE GENOMIC DNA]</scope>
</reference>
<comment type="caution">
    <text evidence="5">The sequence shown here is derived from an EMBL/GenBank/DDBJ whole genome shotgun (WGS) entry which is preliminary data.</text>
</comment>
<dbReference type="PANTHER" id="PTHR22939">
    <property type="entry name" value="SERINE PROTEASE FAMILY S1C HTRA-RELATED"/>
    <property type="match status" value="1"/>
</dbReference>
<dbReference type="SUPFAM" id="SSF50156">
    <property type="entry name" value="PDZ domain-like"/>
    <property type="match status" value="1"/>
</dbReference>
<evidence type="ECO:0000256" key="3">
    <source>
        <dbReference type="ARBA" id="ARBA00022801"/>
    </source>
</evidence>
<dbReference type="Pfam" id="PF13365">
    <property type="entry name" value="Trypsin_2"/>
    <property type="match status" value="1"/>
</dbReference>
<dbReference type="Gene3D" id="2.30.42.10">
    <property type="match status" value="1"/>
</dbReference>